<keyword evidence="6 15" id="KW-0863">Zinc-finger</keyword>
<feature type="region of interest" description="Disordered" evidence="16">
    <location>
        <begin position="163"/>
        <end position="211"/>
    </location>
</feature>
<dbReference type="Proteomes" id="UP000291343">
    <property type="component" value="Unassembled WGS sequence"/>
</dbReference>
<dbReference type="InterPro" id="IPR011333">
    <property type="entry name" value="SKP1/BTB/POZ_sf"/>
</dbReference>
<dbReference type="AlphaFoldDB" id="A0A482XC71"/>
<evidence type="ECO:0000259" key="18">
    <source>
        <dbReference type="PROSITE" id="PS50157"/>
    </source>
</evidence>
<comment type="caution">
    <text evidence="19">The sequence shown here is derived from an EMBL/GenBank/DDBJ whole genome shotgun (WGS) entry which is preliminary data.</text>
</comment>
<evidence type="ECO:0000256" key="1">
    <source>
        <dbReference type="ARBA" id="ARBA00003767"/>
    </source>
</evidence>
<evidence type="ECO:0000256" key="8">
    <source>
        <dbReference type="ARBA" id="ARBA00022833"/>
    </source>
</evidence>
<dbReference type="InParanoid" id="A0A482XC71"/>
<dbReference type="GO" id="GO:0048513">
    <property type="term" value="P:animal organ development"/>
    <property type="evidence" value="ECO:0007669"/>
    <property type="project" value="UniProtKB-ARBA"/>
</dbReference>
<dbReference type="FunFam" id="3.30.160.60:FF:000097">
    <property type="entry name" value="Zinc finger protein"/>
    <property type="match status" value="1"/>
</dbReference>
<dbReference type="GO" id="GO:0003006">
    <property type="term" value="P:developmental process involved in reproduction"/>
    <property type="evidence" value="ECO:0007669"/>
    <property type="project" value="UniProtKB-ARBA"/>
</dbReference>
<evidence type="ECO:0000256" key="13">
    <source>
        <dbReference type="ARBA" id="ARBA00023242"/>
    </source>
</evidence>
<feature type="compositionally biased region" description="Polar residues" evidence="16">
    <location>
        <begin position="117"/>
        <end position="128"/>
    </location>
</feature>
<protein>
    <recommendedName>
        <fullName evidence="21">BTB domain-containing protein</fullName>
    </recommendedName>
</protein>
<proteinExistence type="predicted"/>
<dbReference type="GO" id="GO:0005634">
    <property type="term" value="C:nucleus"/>
    <property type="evidence" value="ECO:0007669"/>
    <property type="project" value="UniProtKB-SubCell"/>
</dbReference>
<dbReference type="SMR" id="A0A482XC71"/>
<dbReference type="PROSITE" id="PS50157">
    <property type="entry name" value="ZINC_FINGER_C2H2_2"/>
    <property type="match status" value="3"/>
</dbReference>
<dbReference type="InterPro" id="IPR013087">
    <property type="entry name" value="Znf_C2H2_type"/>
</dbReference>
<dbReference type="OrthoDB" id="10261408at2759"/>
<evidence type="ECO:0000256" key="9">
    <source>
        <dbReference type="ARBA" id="ARBA00022902"/>
    </source>
</evidence>
<keyword evidence="9" id="KW-0524">Neurogenesis</keyword>
<feature type="domain" description="C2H2-type" evidence="18">
    <location>
        <begin position="268"/>
        <end position="295"/>
    </location>
</feature>
<evidence type="ECO:0000256" key="5">
    <source>
        <dbReference type="ARBA" id="ARBA00022737"/>
    </source>
</evidence>
<evidence type="ECO:0000256" key="7">
    <source>
        <dbReference type="ARBA" id="ARBA00022782"/>
    </source>
</evidence>
<evidence type="ECO:0000256" key="11">
    <source>
        <dbReference type="ARBA" id="ARBA00023125"/>
    </source>
</evidence>
<keyword evidence="11" id="KW-0238">DNA-binding</keyword>
<keyword evidence="10" id="KW-0805">Transcription regulation</keyword>
<dbReference type="PANTHER" id="PTHR23110:SF111">
    <property type="entry name" value="LONGITUDINALS LACKING PROTEIN, ISOFORMS F_I_K_T"/>
    <property type="match status" value="1"/>
</dbReference>
<feature type="region of interest" description="Disordered" evidence="16">
    <location>
        <begin position="341"/>
        <end position="361"/>
    </location>
</feature>
<evidence type="ECO:0000259" key="17">
    <source>
        <dbReference type="PROSITE" id="PS50097"/>
    </source>
</evidence>
<dbReference type="STRING" id="195883.A0A482XC71"/>
<keyword evidence="20" id="KW-1185">Reference proteome</keyword>
<dbReference type="InterPro" id="IPR051095">
    <property type="entry name" value="Dros_DevTransReg"/>
</dbReference>
<dbReference type="CDD" id="cd18315">
    <property type="entry name" value="BTB_POZ_BAB-like"/>
    <property type="match status" value="1"/>
</dbReference>
<evidence type="ECO:0000256" key="6">
    <source>
        <dbReference type="ARBA" id="ARBA00022771"/>
    </source>
</evidence>
<feature type="domain" description="C2H2-type" evidence="18">
    <location>
        <begin position="324"/>
        <end position="352"/>
    </location>
</feature>
<evidence type="ECO:0000256" key="15">
    <source>
        <dbReference type="PROSITE-ProRule" id="PRU00042"/>
    </source>
</evidence>
<dbReference type="SUPFAM" id="SSF57667">
    <property type="entry name" value="beta-beta-alpha zinc fingers"/>
    <property type="match status" value="2"/>
</dbReference>
<gene>
    <name evidence="19" type="ORF">LSTR_LSTR001550</name>
</gene>
<feature type="compositionally biased region" description="Low complexity" evidence="16">
    <location>
        <begin position="188"/>
        <end position="205"/>
    </location>
</feature>
<feature type="region of interest" description="Disordered" evidence="16">
    <location>
        <begin position="235"/>
        <end position="254"/>
    </location>
</feature>
<evidence type="ECO:0000256" key="4">
    <source>
        <dbReference type="ARBA" id="ARBA00022723"/>
    </source>
</evidence>
<evidence type="ECO:0000256" key="10">
    <source>
        <dbReference type="ARBA" id="ARBA00023015"/>
    </source>
</evidence>
<reference evidence="19 20" key="1">
    <citation type="journal article" date="2017" name="Gigascience">
        <title>Genome sequence of the small brown planthopper, Laodelphax striatellus.</title>
        <authorList>
            <person name="Zhu J."/>
            <person name="Jiang F."/>
            <person name="Wang X."/>
            <person name="Yang P."/>
            <person name="Bao Y."/>
            <person name="Zhao W."/>
            <person name="Wang W."/>
            <person name="Lu H."/>
            <person name="Wang Q."/>
            <person name="Cui N."/>
            <person name="Li J."/>
            <person name="Chen X."/>
            <person name="Luo L."/>
            <person name="Yu J."/>
            <person name="Kang L."/>
            <person name="Cui F."/>
        </authorList>
    </citation>
    <scope>NUCLEOTIDE SEQUENCE [LARGE SCALE GENOMIC DNA]</scope>
    <source>
        <strain evidence="19">Lst14</strain>
    </source>
</reference>
<feature type="domain" description="C2H2-type" evidence="18">
    <location>
        <begin position="296"/>
        <end position="323"/>
    </location>
</feature>
<evidence type="ECO:0000256" key="3">
    <source>
        <dbReference type="ARBA" id="ARBA00022473"/>
    </source>
</evidence>
<dbReference type="GO" id="GO:0003677">
    <property type="term" value="F:DNA binding"/>
    <property type="evidence" value="ECO:0007669"/>
    <property type="project" value="UniProtKB-KW"/>
</dbReference>
<dbReference type="Pfam" id="PF13912">
    <property type="entry name" value="zf-C2H2_6"/>
    <property type="match status" value="1"/>
</dbReference>
<dbReference type="GO" id="GO:0008270">
    <property type="term" value="F:zinc ion binding"/>
    <property type="evidence" value="ECO:0007669"/>
    <property type="project" value="UniProtKB-KW"/>
</dbReference>
<sequence>MANKSFHLRWNNHLQNLRTLFESIYNEQNLVDVTLSCSDGMLKAHKLVLSACSPYFEAVFRENPCKHPIVILKGIQLQEIKTLLEYMYIGSVDVLEDDLEVLLNVANELQVKGLVQKQQPFTNGNSVPPNERKRKLENERRLKDNGKSEKHWKVETLLSPDGLFYNKKSKNRNDENNQNTEPIEEESQSLNESNSNQMMESDSNQGMPLHPVIKVESPDESEGATCDDVINSNVFHATSNDGEGAGGGEDKQHQQTAQALLEHHEESTFCLVCNKNFHSRQNLRRHLQTHTGEKPHRCDYCDLSFLRLSHLQRHVRVHTGERPYACTLCPKQFSRSDKLKSHMTMQHSGSTTTVDKKPRGRPRIHPMVPTDFSLGVNNENSLFDSAAAGMALNALGLPGRFNDVTISPAAAAAST</sequence>
<dbReference type="InterPro" id="IPR036236">
    <property type="entry name" value="Znf_C2H2_sf"/>
</dbReference>
<evidence type="ECO:0000256" key="16">
    <source>
        <dbReference type="SAM" id="MobiDB-lite"/>
    </source>
</evidence>
<comment type="function">
    <text evidence="1">May be involved in transcriptional regulation.</text>
</comment>
<keyword evidence="12" id="KW-0804">Transcription</keyword>
<feature type="domain" description="BTB" evidence="17">
    <location>
        <begin position="31"/>
        <end position="96"/>
    </location>
</feature>
<dbReference type="Pfam" id="PF00651">
    <property type="entry name" value="BTB"/>
    <property type="match status" value="1"/>
</dbReference>
<comment type="subcellular location">
    <subcellularLocation>
        <location evidence="2">Nucleus</location>
    </subcellularLocation>
</comment>
<evidence type="ECO:0000256" key="2">
    <source>
        <dbReference type="ARBA" id="ARBA00004123"/>
    </source>
</evidence>
<dbReference type="SMART" id="SM00355">
    <property type="entry name" value="ZnF_C2H2"/>
    <property type="match status" value="3"/>
</dbReference>
<keyword evidence="5" id="KW-0677">Repeat</keyword>
<keyword evidence="4" id="KW-0479">Metal-binding</keyword>
<dbReference type="GO" id="GO:0006357">
    <property type="term" value="P:regulation of transcription by RNA polymerase II"/>
    <property type="evidence" value="ECO:0007669"/>
    <property type="project" value="TreeGrafter"/>
</dbReference>
<dbReference type="SUPFAM" id="SSF54695">
    <property type="entry name" value="POZ domain"/>
    <property type="match status" value="1"/>
</dbReference>
<accession>A0A482XC71</accession>
<dbReference type="FunFam" id="3.30.160.60:FF:001485">
    <property type="entry name" value="Krueppel-related zinc finger protein"/>
    <property type="match status" value="1"/>
</dbReference>
<dbReference type="Gene3D" id="3.30.160.60">
    <property type="entry name" value="Classic Zinc Finger"/>
    <property type="match status" value="3"/>
</dbReference>
<dbReference type="EMBL" id="QKKF02012754">
    <property type="protein sequence ID" value="RZF43289.1"/>
    <property type="molecule type" value="Genomic_DNA"/>
</dbReference>
<keyword evidence="7" id="KW-0221">Differentiation</keyword>
<dbReference type="PROSITE" id="PS50097">
    <property type="entry name" value="BTB"/>
    <property type="match status" value="1"/>
</dbReference>
<keyword evidence="13" id="KW-0539">Nucleus</keyword>
<dbReference type="PROSITE" id="PS00028">
    <property type="entry name" value="ZINC_FINGER_C2H2_1"/>
    <property type="match status" value="3"/>
</dbReference>
<organism evidence="19 20">
    <name type="scientific">Laodelphax striatellus</name>
    <name type="common">Small brown planthopper</name>
    <name type="synonym">Delphax striatella</name>
    <dbReference type="NCBI Taxonomy" id="195883"/>
    <lineage>
        <taxon>Eukaryota</taxon>
        <taxon>Metazoa</taxon>
        <taxon>Ecdysozoa</taxon>
        <taxon>Arthropoda</taxon>
        <taxon>Hexapoda</taxon>
        <taxon>Insecta</taxon>
        <taxon>Pterygota</taxon>
        <taxon>Neoptera</taxon>
        <taxon>Paraneoptera</taxon>
        <taxon>Hemiptera</taxon>
        <taxon>Auchenorrhyncha</taxon>
        <taxon>Fulgoroidea</taxon>
        <taxon>Delphacidae</taxon>
        <taxon>Criomorphinae</taxon>
        <taxon>Laodelphax</taxon>
    </lineage>
</organism>
<evidence type="ECO:0000256" key="14">
    <source>
        <dbReference type="ARBA" id="ARBA00037382"/>
    </source>
</evidence>
<dbReference type="PANTHER" id="PTHR23110">
    <property type="entry name" value="BTB DOMAIN TRANSCRIPTION FACTOR"/>
    <property type="match status" value="1"/>
</dbReference>
<evidence type="ECO:0000313" key="20">
    <source>
        <dbReference type="Proteomes" id="UP000291343"/>
    </source>
</evidence>
<dbReference type="InterPro" id="IPR000210">
    <property type="entry name" value="BTB/POZ_dom"/>
</dbReference>
<feature type="compositionally biased region" description="Polar residues" evidence="16">
    <location>
        <begin position="343"/>
        <end position="353"/>
    </location>
</feature>
<dbReference type="Pfam" id="PF00096">
    <property type="entry name" value="zf-C2H2"/>
    <property type="match status" value="2"/>
</dbReference>
<name>A0A482XC71_LAOST</name>
<keyword evidence="8" id="KW-0862">Zinc</keyword>
<evidence type="ECO:0000256" key="12">
    <source>
        <dbReference type="ARBA" id="ARBA00023163"/>
    </source>
</evidence>
<keyword evidence="3" id="KW-0217">Developmental protein</keyword>
<evidence type="ECO:0008006" key="21">
    <source>
        <dbReference type="Google" id="ProtNLM"/>
    </source>
</evidence>
<dbReference type="Gene3D" id="3.30.710.10">
    <property type="entry name" value="Potassium Channel Kv1.1, Chain A"/>
    <property type="match status" value="1"/>
</dbReference>
<comment type="function">
    <text evidence="14">Putative transcription factor required for axon growth and guidance in the central and peripheral nervous systems. Repels CNS axons away from the midline by promoting the expression of the midline repellent sli and its receptor robo.</text>
</comment>
<dbReference type="GO" id="GO:0048666">
    <property type="term" value="P:neuron development"/>
    <property type="evidence" value="ECO:0007669"/>
    <property type="project" value="UniProtKB-ARBA"/>
</dbReference>
<dbReference type="SMART" id="SM00225">
    <property type="entry name" value="BTB"/>
    <property type="match status" value="1"/>
</dbReference>
<feature type="compositionally biased region" description="Basic and acidic residues" evidence="16">
    <location>
        <begin position="130"/>
        <end position="151"/>
    </location>
</feature>
<feature type="region of interest" description="Disordered" evidence="16">
    <location>
        <begin position="117"/>
        <end position="151"/>
    </location>
</feature>
<evidence type="ECO:0000313" key="19">
    <source>
        <dbReference type="EMBL" id="RZF43289.1"/>
    </source>
</evidence>